<proteinExistence type="inferred from homology"/>
<dbReference type="GO" id="GO:0016491">
    <property type="term" value="F:oxidoreductase activity"/>
    <property type="evidence" value="ECO:0007669"/>
    <property type="project" value="UniProtKB-KW"/>
</dbReference>
<comment type="caution">
    <text evidence="8">The sequence shown here is derived from an EMBL/GenBank/DDBJ whole genome shotgun (WGS) entry which is preliminary data.</text>
</comment>
<evidence type="ECO:0000313" key="8">
    <source>
        <dbReference type="EMBL" id="KAI1880370.1"/>
    </source>
</evidence>
<dbReference type="PANTHER" id="PTHR10272">
    <property type="entry name" value="PLATELET-ACTIVATING FACTOR ACETYLHYDROLASE"/>
    <property type="match status" value="1"/>
</dbReference>
<dbReference type="PANTHER" id="PTHR10272:SF0">
    <property type="entry name" value="PLATELET-ACTIVATING FACTOR ACETYLHYDROLASE"/>
    <property type="match status" value="1"/>
</dbReference>
<dbReference type="InterPro" id="IPR029058">
    <property type="entry name" value="AB_hydrolase_fold"/>
</dbReference>
<dbReference type="Proteomes" id="UP000829685">
    <property type="component" value="Unassembled WGS sequence"/>
</dbReference>
<protein>
    <recommendedName>
        <fullName evidence="2">1-alkyl-2-acetylglycerophosphocholine esterase</fullName>
        <ecNumber evidence="2">3.1.1.47</ecNumber>
    </recommendedName>
</protein>
<evidence type="ECO:0000313" key="9">
    <source>
        <dbReference type="Proteomes" id="UP000829685"/>
    </source>
</evidence>
<evidence type="ECO:0000256" key="1">
    <source>
        <dbReference type="ARBA" id="ARBA00005466"/>
    </source>
</evidence>
<gene>
    <name evidence="8" type="ORF">JX265_001991</name>
</gene>
<keyword evidence="9" id="KW-1185">Reference proteome</keyword>
<dbReference type="Pfam" id="PF12697">
    <property type="entry name" value="Abhydrolase_6"/>
    <property type="match status" value="1"/>
</dbReference>
<organism evidence="8 9">
    <name type="scientific">Neoarthrinium moseri</name>
    <dbReference type="NCBI Taxonomy" id="1658444"/>
    <lineage>
        <taxon>Eukaryota</taxon>
        <taxon>Fungi</taxon>
        <taxon>Dikarya</taxon>
        <taxon>Ascomycota</taxon>
        <taxon>Pezizomycotina</taxon>
        <taxon>Sordariomycetes</taxon>
        <taxon>Xylariomycetidae</taxon>
        <taxon>Amphisphaeriales</taxon>
        <taxon>Apiosporaceae</taxon>
        <taxon>Neoarthrinium</taxon>
    </lineage>
</organism>
<keyword evidence="6" id="KW-0443">Lipid metabolism</keyword>
<dbReference type="InterPro" id="IPR006093">
    <property type="entry name" value="Oxy_OxRdtase_FAD_BS"/>
</dbReference>
<feature type="domain" description="AB hydrolase-1" evidence="7">
    <location>
        <begin position="56"/>
        <end position="243"/>
    </location>
</feature>
<keyword evidence="5" id="KW-0560">Oxidoreductase</keyword>
<name>A0A9P9WW65_9PEZI</name>
<accession>A0A9P9WW65</accession>
<evidence type="ECO:0000256" key="2">
    <source>
        <dbReference type="ARBA" id="ARBA00013201"/>
    </source>
</evidence>
<reference evidence="8" key="1">
    <citation type="submission" date="2021-03" db="EMBL/GenBank/DDBJ databases">
        <title>Revisited historic fungal species revealed as producer of novel bioactive compounds through whole genome sequencing and comparative genomics.</title>
        <authorList>
            <person name="Vignolle G.A."/>
            <person name="Hochenegger N."/>
            <person name="Mach R.L."/>
            <person name="Mach-Aigner A.R."/>
            <person name="Javad Rahimi M."/>
            <person name="Salim K.A."/>
            <person name="Chan C.M."/>
            <person name="Lim L.B.L."/>
            <person name="Cai F."/>
            <person name="Druzhinina I.S."/>
            <person name="U'Ren J.M."/>
            <person name="Derntl C."/>
        </authorList>
    </citation>
    <scope>NUCLEOTIDE SEQUENCE</scope>
    <source>
        <strain evidence="8">TUCIM 5799</strain>
    </source>
</reference>
<evidence type="ECO:0000256" key="4">
    <source>
        <dbReference type="ARBA" id="ARBA00022963"/>
    </source>
</evidence>
<evidence type="ECO:0000256" key="5">
    <source>
        <dbReference type="ARBA" id="ARBA00023002"/>
    </source>
</evidence>
<dbReference type="GO" id="GO:0016042">
    <property type="term" value="P:lipid catabolic process"/>
    <property type="evidence" value="ECO:0007669"/>
    <property type="project" value="UniProtKB-KW"/>
</dbReference>
<sequence length="324" mass="34767">MQFRNHSLVGSAAEIPISESNPVLSFSPVVLPSSDRHVDLQLRVSFPPTGNALPIVLLSHGHGRSNYLSSLEGYGPLADFLAGHGFAVIQPTHLSSKSLGIQLDAENHRDLFLDSRARDMTRVLDELDAIESAVPLLSGRLDRDRVAVLGHSLGGLTASALLGATNTDPRDGTVSRLVENRIKTGVVFGGIGNAGADLSESGRSLIPFAGPDFSQMDKPALIVWGDIDVSPHLSSRGADWHADPYSLSPGPKASFVVKGGHHGFGGISGWDAGETQDESPERLQAVLRITWAYLRSQFYEEDLSWEAACKALQELPELGHIETK</sequence>
<evidence type="ECO:0000259" key="7">
    <source>
        <dbReference type="Pfam" id="PF12697"/>
    </source>
</evidence>
<dbReference type="EMBL" id="JAFIMR010000003">
    <property type="protein sequence ID" value="KAI1880370.1"/>
    <property type="molecule type" value="Genomic_DNA"/>
</dbReference>
<keyword evidence="3" id="KW-0378">Hydrolase</keyword>
<dbReference type="EC" id="3.1.1.47" evidence="2"/>
<evidence type="ECO:0000256" key="3">
    <source>
        <dbReference type="ARBA" id="ARBA00022801"/>
    </source>
</evidence>
<keyword evidence="4" id="KW-0442">Lipid degradation</keyword>
<dbReference type="PROSITE" id="PS00862">
    <property type="entry name" value="OX2_COVAL_FAD"/>
    <property type="match status" value="1"/>
</dbReference>
<dbReference type="InterPro" id="IPR000073">
    <property type="entry name" value="AB_hydrolase_1"/>
</dbReference>
<dbReference type="SUPFAM" id="SSF53474">
    <property type="entry name" value="alpha/beta-Hydrolases"/>
    <property type="match status" value="1"/>
</dbReference>
<dbReference type="AlphaFoldDB" id="A0A9P9WW65"/>
<evidence type="ECO:0000256" key="6">
    <source>
        <dbReference type="ARBA" id="ARBA00023098"/>
    </source>
</evidence>
<dbReference type="Gene3D" id="3.40.50.1820">
    <property type="entry name" value="alpha/beta hydrolase"/>
    <property type="match status" value="1"/>
</dbReference>
<dbReference type="GO" id="GO:0003847">
    <property type="term" value="F:1-alkyl-2-acetylglycerophosphocholine esterase activity"/>
    <property type="evidence" value="ECO:0007669"/>
    <property type="project" value="UniProtKB-EC"/>
</dbReference>
<comment type="similarity">
    <text evidence="1">Belongs to the oxygen-dependent FAD-linked oxidoreductase family.</text>
</comment>